<dbReference type="InterPro" id="IPR008972">
    <property type="entry name" value="Cupredoxin"/>
</dbReference>
<protein>
    <recommendedName>
        <fullName evidence="1">EfeO-type cupredoxin-like domain-containing protein</fullName>
    </recommendedName>
</protein>
<sequence length="150" mass="16247">MKILAVFLTIAVIVVGVVIFKSSRAKPLIVYDDQEITRYVAPTIEPRVEPKPTSTSSQKAVQVIRATYNIEDGLSPSRFKVKAGVPVRLEVKAIVDGLGCMGSITIPELTDEVYGFEKDVTNVFEVTPPSPGEYVITCAMGIPHGVIIAE</sequence>
<dbReference type="SUPFAM" id="SSF49503">
    <property type="entry name" value="Cupredoxins"/>
    <property type="match status" value="1"/>
</dbReference>
<gene>
    <name evidence="2" type="ORF">UV06_C0003G0018</name>
</gene>
<dbReference type="AlphaFoldDB" id="A0A0G0Z2L8"/>
<evidence type="ECO:0000313" key="2">
    <source>
        <dbReference type="EMBL" id="KKS43017.1"/>
    </source>
</evidence>
<evidence type="ECO:0000259" key="1">
    <source>
        <dbReference type="Pfam" id="PF13473"/>
    </source>
</evidence>
<dbReference type="Pfam" id="PF13473">
    <property type="entry name" value="Cupredoxin_1"/>
    <property type="match status" value="1"/>
</dbReference>
<feature type="domain" description="EfeO-type cupredoxin-like" evidence="1">
    <location>
        <begin position="56"/>
        <end position="149"/>
    </location>
</feature>
<reference evidence="2 3" key="1">
    <citation type="journal article" date="2015" name="Nature">
        <title>rRNA introns, odd ribosomes, and small enigmatic genomes across a large radiation of phyla.</title>
        <authorList>
            <person name="Brown C.T."/>
            <person name="Hug L.A."/>
            <person name="Thomas B.C."/>
            <person name="Sharon I."/>
            <person name="Castelle C.J."/>
            <person name="Singh A."/>
            <person name="Wilkins M.J."/>
            <person name="Williams K.H."/>
            <person name="Banfield J.F."/>
        </authorList>
    </citation>
    <scope>NUCLEOTIDE SEQUENCE [LARGE SCALE GENOMIC DNA]</scope>
</reference>
<dbReference type="Proteomes" id="UP000033854">
    <property type="component" value="Unassembled WGS sequence"/>
</dbReference>
<name>A0A0G0Z2L8_9BACT</name>
<comment type="caution">
    <text evidence="2">The sequence shown here is derived from an EMBL/GenBank/DDBJ whole genome shotgun (WGS) entry which is preliminary data.</text>
</comment>
<dbReference type="InterPro" id="IPR028096">
    <property type="entry name" value="EfeO_Cupredoxin"/>
</dbReference>
<evidence type="ECO:0000313" key="3">
    <source>
        <dbReference type="Proteomes" id="UP000033854"/>
    </source>
</evidence>
<organism evidence="2 3">
    <name type="scientific">Candidatus Collierbacteria bacterium GW2011_GWA2_42_17</name>
    <dbReference type="NCBI Taxonomy" id="1618378"/>
    <lineage>
        <taxon>Bacteria</taxon>
        <taxon>Candidatus Collieribacteriota</taxon>
    </lineage>
</organism>
<proteinExistence type="predicted"/>
<dbReference type="Gene3D" id="2.60.40.420">
    <property type="entry name" value="Cupredoxins - blue copper proteins"/>
    <property type="match status" value="1"/>
</dbReference>
<accession>A0A0G0Z2L8</accession>
<dbReference type="EMBL" id="LCDA01000003">
    <property type="protein sequence ID" value="KKS43017.1"/>
    <property type="molecule type" value="Genomic_DNA"/>
</dbReference>